<dbReference type="EMBL" id="JABSTQ010011314">
    <property type="protein sequence ID" value="KAG0412890.1"/>
    <property type="molecule type" value="Genomic_DNA"/>
</dbReference>
<sequence>MFRTARRYSPKRENGSLPVCRLLAGSGVQSGDEECTAPRWSSYGTKLARSVQALGGLWSFLSFNHGESLVVHPACTALFRVSSHAPRSDREAAAGAKLRSPGAPRGDTPGPRDNVALADKQARGPGLSIPACESQTQDGCHRALVVGQT</sequence>
<evidence type="ECO:0000313" key="2">
    <source>
        <dbReference type="Proteomes" id="UP000805193"/>
    </source>
</evidence>
<proteinExistence type="predicted"/>
<organism evidence="1 2">
    <name type="scientific">Ixodes persulcatus</name>
    <name type="common">Taiga tick</name>
    <dbReference type="NCBI Taxonomy" id="34615"/>
    <lineage>
        <taxon>Eukaryota</taxon>
        <taxon>Metazoa</taxon>
        <taxon>Ecdysozoa</taxon>
        <taxon>Arthropoda</taxon>
        <taxon>Chelicerata</taxon>
        <taxon>Arachnida</taxon>
        <taxon>Acari</taxon>
        <taxon>Parasitiformes</taxon>
        <taxon>Ixodida</taxon>
        <taxon>Ixodoidea</taxon>
        <taxon>Ixodidae</taxon>
        <taxon>Ixodinae</taxon>
        <taxon>Ixodes</taxon>
    </lineage>
</organism>
<accession>A0AC60P0C9</accession>
<reference evidence="1 2" key="1">
    <citation type="journal article" date="2020" name="Cell">
        <title>Large-Scale Comparative Analyses of Tick Genomes Elucidate Their Genetic Diversity and Vector Capacities.</title>
        <authorList>
            <consortium name="Tick Genome and Microbiome Consortium (TIGMIC)"/>
            <person name="Jia N."/>
            <person name="Wang J."/>
            <person name="Shi W."/>
            <person name="Du L."/>
            <person name="Sun Y."/>
            <person name="Zhan W."/>
            <person name="Jiang J.F."/>
            <person name="Wang Q."/>
            <person name="Zhang B."/>
            <person name="Ji P."/>
            <person name="Bell-Sakyi L."/>
            <person name="Cui X.M."/>
            <person name="Yuan T.T."/>
            <person name="Jiang B.G."/>
            <person name="Yang W.F."/>
            <person name="Lam T.T."/>
            <person name="Chang Q.C."/>
            <person name="Ding S.J."/>
            <person name="Wang X.J."/>
            <person name="Zhu J.G."/>
            <person name="Ruan X.D."/>
            <person name="Zhao L."/>
            <person name="Wei J.T."/>
            <person name="Ye R.Z."/>
            <person name="Que T.C."/>
            <person name="Du C.H."/>
            <person name="Zhou Y.H."/>
            <person name="Cheng J.X."/>
            <person name="Dai P.F."/>
            <person name="Guo W.B."/>
            <person name="Han X.H."/>
            <person name="Huang E.J."/>
            <person name="Li L.F."/>
            <person name="Wei W."/>
            <person name="Gao Y.C."/>
            <person name="Liu J.Z."/>
            <person name="Shao H.Z."/>
            <person name="Wang X."/>
            <person name="Wang C.C."/>
            <person name="Yang T.C."/>
            <person name="Huo Q.B."/>
            <person name="Li W."/>
            <person name="Chen H.Y."/>
            <person name="Chen S.E."/>
            <person name="Zhou L.G."/>
            <person name="Ni X.B."/>
            <person name="Tian J.H."/>
            <person name="Sheng Y."/>
            <person name="Liu T."/>
            <person name="Pan Y.S."/>
            <person name="Xia L.Y."/>
            <person name="Li J."/>
            <person name="Zhao F."/>
            <person name="Cao W.C."/>
        </authorList>
    </citation>
    <scope>NUCLEOTIDE SEQUENCE [LARGE SCALE GENOMIC DNA]</scope>
    <source>
        <strain evidence="1">Iper-2018</strain>
    </source>
</reference>
<comment type="caution">
    <text evidence="1">The sequence shown here is derived from an EMBL/GenBank/DDBJ whole genome shotgun (WGS) entry which is preliminary data.</text>
</comment>
<evidence type="ECO:0000313" key="1">
    <source>
        <dbReference type="EMBL" id="KAG0412890.1"/>
    </source>
</evidence>
<name>A0AC60P0C9_IXOPE</name>
<dbReference type="Proteomes" id="UP000805193">
    <property type="component" value="Unassembled WGS sequence"/>
</dbReference>
<keyword evidence="2" id="KW-1185">Reference proteome</keyword>
<gene>
    <name evidence="1" type="ORF">HPB47_009969</name>
</gene>
<protein>
    <submittedName>
        <fullName evidence="1">Uncharacterized protein</fullName>
    </submittedName>
</protein>